<organism evidence="4 5">
    <name type="scientific">Elongatibacter sediminis</name>
    <dbReference type="NCBI Taxonomy" id="3119006"/>
    <lineage>
        <taxon>Bacteria</taxon>
        <taxon>Pseudomonadati</taxon>
        <taxon>Pseudomonadota</taxon>
        <taxon>Gammaproteobacteria</taxon>
        <taxon>Chromatiales</taxon>
        <taxon>Wenzhouxiangellaceae</taxon>
        <taxon>Elongatibacter</taxon>
    </lineage>
</organism>
<gene>
    <name evidence="4" type="ORF">V3330_05080</name>
</gene>
<dbReference type="InterPro" id="IPR029063">
    <property type="entry name" value="SAM-dependent_MTases_sf"/>
</dbReference>
<keyword evidence="2" id="KW-0949">S-adenosyl-L-methionine</keyword>
<dbReference type="PROSITE" id="PS01131">
    <property type="entry name" value="RRNA_A_DIMETH"/>
    <property type="match status" value="1"/>
</dbReference>
<evidence type="ECO:0000313" key="5">
    <source>
        <dbReference type="Proteomes" id="UP001359886"/>
    </source>
</evidence>
<keyword evidence="5" id="KW-1185">Reference proteome</keyword>
<proteinExistence type="predicted"/>
<feature type="domain" description="Methyltransferase type 11" evidence="3">
    <location>
        <begin position="41"/>
        <end position="145"/>
    </location>
</feature>
<dbReference type="PANTHER" id="PTHR43861:SF3">
    <property type="entry name" value="PUTATIVE (AFU_ORTHOLOGUE AFUA_2G14390)-RELATED"/>
    <property type="match status" value="1"/>
</dbReference>
<evidence type="ECO:0000256" key="1">
    <source>
        <dbReference type="ARBA" id="ARBA00022679"/>
    </source>
</evidence>
<keyword evidence="1" id="KW-0808">Transferase</keyword>
<protein>
    <submittedName>
        <fullName evidence="4">Methyltransferase domain-containing protein</fullName>
    </submittedName>
</protein>
<dbReference type="InterPro" id="IPR013216">
    <property type="entry name" value="Methyltransf_11"/>
</dbReference>
<dbReference type="SUPFAM" id="SSF53335">
    <property type="entry name" value="S-adenosyl-L-methionine-dependent methyltransferases"/>
    <property type="match status" value="1"/>
</dbReference>
<accession>A0AAW9RDI0</accession>
<dbReference type="PANTHER" id="PTHR43861">
    <property type="entry name" value="TRANS-ACONITATE 2-METHYLTRANSFERASE-RELATED"/>
    <property type="match status" value="1"/>
</dbReference>
<evidence type="ECO:0000313" key="4">
    <source>
        <dbReference type="EMBL" id="MEJ8566989.1"/>
    </source>
</evidence>
<sequence length="282" mass="30300">MTAPYIHGSTDTERARLALMNDLINPRCLEALQIDHEQRVLDVGAGTGQFTRLIADRLPPPDRVVAVERDPAQIAAAVGVAGDRPEMGGPVEFRQGEAQQLPLQDEEWGTFDLAHARFVLEHVPDPERIVAGMVASVRPGGRVVLLDDDHEVMRFGPDTPALDAAWSAYWRSYRTLGCDPLIGRRLVSLLHGAGARPVRAEQVFYGACAGEPAFNAVVDNLAGVLAGAREAVLAAGQISAAAYDQGLDELTALASKPDGVVWYVINLAEGRRVGSDPERMPG</sequence>
<name>A0AAW9RDI0_9GAMM</name>
<keyword evidence="4" id="KW-0489">Methyltransferase</keyword>
<dbReference type="Gene3D" id="3.40.50.150">
    <property type="entry name" value="Vaccinia Virus protein VP39"/>
    <property type="match status" value="1"/>
</dbReference>
<dbReference type="EMBL" id="JAZHOG010000003">
    <property type="protein sequence ID" value="MEJ8566989.1"/>
    <property type="molecule type" value="Genomic_DNA"/>
</dbReference>
<evidence type="ECO:0000256" key="2">
    <source>
        <dbReference type="ARBA" id="ARBA00022691"/>
    </source>
</evidence>
<dbReference type="CDD" id="cd02440">
    <property type="entry name" value="AdoMet_MTases"/>
    <property type="match status" value="1"/>
</dbReference>
<dbReference type="Pfam" id="PF08241">
    <property type="entry name" value="Methyltransf_11"/>
    <property type="match status" value="1"/>
</dbReference>
<dbReference type="AlphaFoldDB" id="A0AAW9RDI0"/>
<comment type="caution">
    <text evidence="4">The sequence shown here is derived from an EMBL/GenBank/DDBJ whole genome shotgun (WGS) entry which is preliminary data.</text>
</comment>
<dbReference type="GO" id="GO:0000179">
    <property type="term" value="F:rRNA (adenine-N6,N6-)-dimethyltransferase activity"/>
    <property type="evidence" value="ECO:0007669"/>
    <property type="project" value="InterPro"/>
</dbReference>
<evidence type="ECO:0000259" key="3">
    <source>
        <dbReference type="Pfam" id="PF08241"/>
    </source>
</evidence>
<dbReference type="RefSeq" id="WP_354694310.1">
    <property type="nucleotide sequence ID" value="NZ_JAZHOG010000003.1"/>
</dbReference>
<reference evidence="4 5" key="1">
    <citation type="submission" date="2024-02" db="EMBL/GenBank/DDBJ databases">
        <title>A novel Wenzhouxiangellaceae bacterium, isolated from coastal sediments.</title>
        <authorList>
            <person name="Du Z.-J."/>
            <person name="Ye Y.-Q."/>
            <person name="Zhang X.-Y."/>
        </authorList>
    </citation>
    <scope>NUCLEOTIDE SEQUENCE [LARGE SCALE GENOMIC DNA]</scope>
    <source>
        <strain evidence="4 5">CH-27</strain>
    </source>
</reference>
<dbReference type="Proteomes" id="UP001359886">
    <property type="component" value="Unassembled WGS sequence"/>
</dbReference>
<dbReference type="InterPro" id="IPR020596">
    <property type="entry name" value="rRNA_Ade_Mease_Trfase_CS"/>
</dbReference>